<dbReference type="EMBL" id="NRRY01000006">
    <property type="protein sequence ID" value="MBK1617978.1"/>
    <property type="molecule type" value="Genomic_DNA"/>
</dbReference>
<sequence length="224" mass="24910">MPSEHQWPNINVRCLIAANALASLCFIASFILGSNLAQASQSRVVTSLLELRQQNVAAQEWDLSCGAAALTTVLNHQHDDPVSEREVAIGLMGRQEYVDNPLLVQAREGFSLLDLKRFVESRGYQGIGLGQLELDGLVQRAPVIVPIKTKGYNHFVIFRGVAGNRVLLADPAWGNRTMRRSRFLDAWIDYPKLGHIGFIVALASGEQAEPYRLAPRESEFLFLR</sequence>
<dbReference type="Pfam" id="PF03412">
    <property type="entry name" value="Peptidase_C39"/>
    <property type="match status" value="1"/>
</dbReference>
<accession>A0A9X0W6Q0</accession>
<name>A0A9X0W6Q0_9GAMM</name>
<comment type="caution">
    <text evidence="2">The sequence shown here is derived from an EMBL/GenBank/DDBJ whole genome shotgun (WGS) entry which is preliminary data.</text>
</comment>
<evidence type="ECO:0000313" key="2">
    <source>
        <dbReference type="EMBL" id="MBK1617978.1"/>
    </source>
</evidence>
<dbReference type="CDD" id="cd02423">
    <property type="entry name" value="Peptidase_C39G"/>
    <property type="match status" value="1"/>
</dbReference>
<feature type="domain" description="Peptidase C39" evidence="1">
    <location>
        <begin position="59"/>
        <end position="194"/>
    </location>
</feature>
<dbReference type="GO" id="GO:0016020">
    <property type="term" value="C:membrane"/>
    <property type="evidence" value="ECO:0007669"/>
    <property type="project" value="InterPro"/>
</dbReference>
<gene>
    <name evidence="2" type="ORF">CKO42_05815</name>
</gene>
<dbReference type="AlphaFoldDB" id="A0A9X0W6Q0"/>
<dbReference type="Proteomes" id="UP001138768">
    <property type="component" value="Unassembled WGS sequence"/>
</dbReference>
<organism evidence="2 3">
    <name type="scientific">Lamprobacter modestohalophilus</name>
    <dbReference type="NCBI Taxonomy" id="1064514"/>
    <lineage>
        <taxon>Bacteria</taxon>
        <taxon>Pseudomonadati</taxon>
        <taxon>Pseudomonadota</taxon>
        <taxon>Gammaproteobacteria</taxon>
        <taxon>Chromatiales</taxon>
        <taxon>Chromatiaceae</taxon>
        <taxon>Lamprobacter</taxon>
    </lineage>
</organism>
<dbReference type="GO" id="GO:0005524">
    <property type="term" value="F:ATP binding"/>
    <property type="evidence" value="ECO:0007669"/>
    <property type="project" value="InterPro"/>
</dbReference>
<dbReference type="Gene3D" id="3.90.70.10">
    <property type="entry name" value="Cysteine proteinases"/>
    <property type="match status" value="1"/>
</dbReference>
<evidence type="ECO:0000259" key="1">
    <source>
        <dbReference type="PROSITE" id="PS50990"/>
    </source>
</evidence>
<reference evidence="2 3" key="1">
    <citation type="journal article" date="2020" name="Microorganisms">
        <title>Osmotic Adaptation and Compatible Solute Biosynthesis of Phototrophic Bacteria as Revealed from Genome Analyses.</title>
        <authorList>
            <person name="Imhoff J.F."/>
            <person name="Rahn T."/>
            <person name="Kunzel S."/>
            <person name="Keller A."/>
            <person name="Neulinger S.C."/>
        </authorList>
    </citation>
    <scope>NUCLEOTIDE SEQUENCE [LARGE SCALE GENOMIC DNA]</scope>
    <source>
        <strain evidence="2 3">DSM 25653</strain>
    </source>
</reference>
<dbReference type="PROSITE" id="PS50990">
    <property type="entry name" value="PEPTIDASE_C39"/>
    <property type="match status" value="1"/>
</dbReference>
<proteinExistence type="predicted"/>
<dbReference type="GO" id="GO:0008233">
    <property type="term" value="F:peptidase activity"/>
    <property type="evidence" value="ECO:0007669"/>
    <property type="project" value="InterPro"/>
</dbReference>
<protein>
    <submittedName>
        <fullName evidence="2">Peptidase C39</fullName>
    </submittedName>
</protein>
<dbReference type="InterPro" id="IPR005074">
    <property type="entry name" value="Peptidase_C39"/>
</dbReference>
<evidence type="ECO:0000313" key="3">
    <source>
        <dbReference type="Proteomes" id="UP001138768"/>
    </source>
</evidence>
<dbReference type="GO" id="GO:0006508">
    <property type="term" value="P:proteolysis"/>
    <property type="evidence" value="ECO:0007669"/>
    <property type="project" value="InterPro"/>
</dbReference>
<keyword evidence="3" id="KW-1185">Reference proteome</keyword>